<accession>A0A0F8ZZL7</accession>
<dbReference type="AlphaFoldDB" id="A0A0F8ZZL7"/>
<proteinExistence type="predicted"/>
<feature type="non-terminal residue" evidence="1">
    <location>
        <position position="1"/>
    </location>
</feature>
<evidence type="ECO:0000313" key="1">
    <source>
        <dbReference type="EMBL" id="KKK99397.1"/>
    </source>
</evidence>
<organism evidence="1">
    <name type="scientific">marine sediment metagenome</name>
    <dbReference type="NCBI Taxonomy" id="412755"/>
    <lineage>
        <taxon>unclassified sequences</taxon>
        <taxon>metagenomes</taxon>
        <taxon>ecological metagenomes</taxon>
    </lineage>
</organism>
<evidence type="ECO:0008006" key="2">
    <source>
        <dbReference type="Google" id="ProtNLM"/>
    </source>
</evidence>
<comment type="caution">
    <text evidence="1">The sequence shown here is derived from an EMBL/GenBank/DDBJ whole genome shotgun (WGS) entry which is preliminary data.</text>
</comment>
<name>A0A0F8ZZL7_9ZZZZ</name>
<dbReference type="EMBL" id="LAZR01045220">
    <property type="protein sequence ID" value="KKK99397.1"/>
    <property type="molecule type" value="Genomic_DNA"/>
</dbReference>
<gene>
    <name evidence="1" type="ORF">LCGC14_2633160</name>
</gene>
<feature type="non-terminal residue" evidence="1">
    <location>
        <position position="455"/>
    </location>
</feature>
<reference evidence="1" key="1">
    <citation type="journal article" date="2015" name="Nature">
        <title>Complex archaea that bridge the gap between prokaryotes and eukaryotes.</title>
        <authorList>
            <person name="Spang A."/>
            <person name="Saw J.H."/>
            <person name="Jorgensen S.L."/>
            <person name="Zaremba-Niedzwiedzka K."/>
            <person name="Martijn J."/>
            <person name="Lind A.E."/>
            <person name="van Eijk R."/>
            <person name="Schleper C."/>
            <person name="Guy L."/>
            <person name="Ettema T.J."/>
        </authorList>
    </citation>
    <scope>NUCLEOTIDE SEQUENCE</scope>
</reference>
<sequence length="455" mass="45785">VAPANTATSVGSIETCVEIINDNNLNADEDSADVVEVDVVADDGGIPAVSGNFGGLFGFGFTLNFSSELQVTAVDQELLSDANAGSGPFIPGVGTGGPFPNATGASTVAQVETGLPLTSTAESGEGVLARFSVEGISAGLAALSLSAVGVLDINNDTFDITSINSEPGSETTFIAVDQGCPAPTDVELVSQDVTFAGAGPIPVSQDEPLIVDKVIHNNGPMDPVDVDITKTITLPSDCTLNGQPNTGPYVITDGPISVPLSGSSTIFPESDLVHCTQPSDHQLTVENCLAPVGVSDTNNANNCLTDIVDFAVSADADLEVLSVTVSGPAEGAVGAAFDVTATVTVRNIGPFGPANADVTATLTLPTGCTTGSSNPQTTQDTSLAVSVNTVVDLTWLVTCTTKGDKTFSVNAGDASVAVDSGIHVSDSASGNDSNAEPGQDTVLLKGAADLQKTLE</sequence>
<protein>
    <recommendedName>
        <fullName evidence="2">DUF11 domain-containing protein</fullName>
    </recommendedName>
</protein>